<evidence type="ECO:0000259" key="1">
    <source>
        <dbReference type="Pfam" id="PF01168"/>
    </source>
</evidence>
<dbReference type="Pfam" id="PF01168">
    <property type="entry name" value="Ala_racemase_N"/>
    <property type="match status" value="1"/>
</dbReference>
<dbReference type="EMBL" id="CP054705">
    <property type="protein sequence ID" value="QQK74662.1"/>
    <property type="molecule type" value="Genomic_DNA"/>
</dbReference>
<dbReference type="InterPro" id="IPR048449">
    <property type="entry name" value="YhfX-like_C"/>
</dbReference>
<dbReference type="CDD" id="cd06811">
    <property type="entry name" value="PLPDE_III_yhfX_like"/>
    <property type="match status" value="1"/>
</dbReference>
<accession>A0A7T6Z0M7</accession>
<dbReference type="InterPro" id="IPR029066">
    <property type="entry name" value="PLP-binding_barrel"/>
</dbReference>
<protein>
    <submittedName>
        <fullName evidence="3">YhfX family PLP-dependent enzyme</fullName>
    </submittedName>
</protein>
<evidence type="ECO:0000313" key="4">
    <source>
        <dbReference type="Proteomes" id="UP000595823"/>
    </source>
</evidence>
<dbReference type="AlphaFoldDB" id="A0A7T6Z0M7"/>
<feature type="domain" description="YhfX-like C-terminal" evidence="2">
    <location>
        <begin position="278"/>
        <end position="379"/>
    </location>
</feature>
<dbReference type="Gene3D" id="2.40.37.30">
    <property type="match status" value="2"/>
</dbReference>
<proteinExistence type="predicted"/>
<keyword evidence="4" id="KW-1185">Reference proteome</keyword>
<feature type="domain" description="Alanine racemase N-terminal" evidence="1">
    <location>
        <begin position="33"/>
        <end position="264"/>
    </location>
</feature>
<gene>
    <name evidence="3" type="ORF">HUG15_02960</name>
</gene>
<dbReference type="Proteomes" id="UP000595823">
    <property type="component" value="Chromosome"/>
</dbReference>
<dbReference type="InterPro" id="IPR001608">
    <property type="entry name" value="Ala_racemase_N"/>
</dbReference>
<dbReference type="Pfam" id="PF21279">
    <property type="entry name" value="YhfX-like_C"/>
    <property type="match status" value="1"/>
</dbReference>
<sequence length="386" mass="43002">MFLEVTKRRNPALIKAGAFLHREGIVPPNTYVIDMDEVGENVRALSTRAQEYNLELFFMTKQLGRLPYLARWIVENGIDKAVAVEWAEAKILHEAGVKIGHIGHLVQPGKYQWRETLQMCPSLVTAFSLERARQISAVAEQLGMIQPILLRVVDVGDDLYPGQEGGFYLEELEAMLPQLTSLPGIRVDGVTTFPSMQMNEAETGMEFTPNVRTLWLAKKKMEAHGIEVRHVNAPSATSCHTIPMLKEAGVTQGEPGHAITGTTPLHAVQDLKERPAMIYVTEISHEDPEYHYVIGGGFYARGNPSGAYVGNDPQTITEQQLTAKTLSPGYIDYYGTLHKDKDVDINVGDTAIYAFRTQIFVTRAHVALVRGIQDGRPELVHFQRRG</sequence>
<evidence type="ECO:0000313" key="3">
    <source>
        <dbReference type="EMBL" id="QQK74662.1"/>
    </source>
</evidence>
<dbReference type="KEGG" id="scia:HUG15_02960"/>
<reference evidence="3 4" key="1">
    <citation type="submission" date="2020-06" db="EMBL/GenBank/DDBJ databases">
        <title>Genomic analysis of Salicibibacter sp. NKC5-3.</title>
        <authorList>
            <person name="Oh Y.J."/>
        </authorList>
    </citation>
    <scope>NUCLEOTIDE SEQUENCE [LARGE SCALE GENOMIC DNA]</scope>
    <source>
        <strain evidence="3 4">NKC5-3</strain>
    </source>
</reference>
<evidence type="ECO:0000259" key="2">
    <source>
        <dbReference type="Pfam" id="PF21279"/>
    </source>
</evidence>
<name>A0A7T6Z0M7_9BACI</name>
<organism evidence="3 4">
    <name type="scientific">Salicibibacter cibarius</name>
    <dbReference type="NCBI Taxonomy" id="2743000"/>
    <lineage>
        <taxon>Bacteria</taxon>
        <taxon>Bacillati</taxon>
        <taxon>Bacillota</taxon>
        <taxon>Bacilli</taxon>
        <taxon>Bacillales</taxon>
        <taxon>Bacillaceae</taxon>
        <taxon>Salicibibacter</taxon>
    </lineage>
</organism>
<dbReference type="SUPFAM" id="SSF51419">
    <property type="entry name" value="PLP-binding barrel"/>
    <property type="match status" value="1"/>
</dbReference>
<dbReference type="RefSeq" id="WP_200126900.1">
    <property type="nucleotide sequence ID" value="NZ_CP054705.1"/>
</dbReference>